<keyword evidence="3" id="KW-1185">Reference proteome</keyword>
<accession>A0ABV4FHX7</accession>
<evidence type="ECO:0000313" key="2">
    <source>
        <dbReference type="EMBL" id="MEY9451178.1"/>
    </source>
</evidence>
<proteinExistence type="predicted"/>
<feature type="region of interest" description="Disordered" evidence="1">
    <location>
        <begin position="48"/>
        <end position="72"/>
    </location>
</feature>
<evidence type="ECO:0000256" key="1">
    <source>
        <dbReference type="SAM" id="MobiDB-lite"/>
    </source>
</evidence>
<dbReference type="EMBL" id="JBGBZJ010000001">
    <property type="protein sequence ID" value="MEY9451178.1"/>
    <property type="molecule type" value="Genomic_DNA"/>
</dbReference>
<gene>
    <name evidence="2" type="ORF">ABIG07_000126</name>
</gene>
<dbReference type="Proteomes" id="UP001565369">
    <property type="component" value="Unassembled WGS sequence"/>
</dbReference>
<protein>
    <submittedName>
        <fullName evidence="2">Transposase-like protein</fullName>
    </submittedName>
</protein>
<name>A0ABV4FHX7_9BRAD</name>
<reference evidence="2 3" key="1">
    <citation type="submission" date="2024-07" db="EMBL/GenBank/DDBJ databases">
        <title>Genomic Encyclopedia of Type Strains, Phase V (KMG-V): Genome sequencing to study the core and pangenomes of soil and plant-associated prokaryotes.</title>
        <authorList>
            <person name="Whitman W."/>
        </authorList>
    </citation>
    <scope>NUCLEOTIDE SEQUENCE [LARGE SCALE GENOMIC DNA]</scope>
    <source>
        <strain evidence="2 3">USDA 152</strain>
    </source>
</reference>
<comment type="caution">
    <text evidence="2">The sequence shown here is derived from an EMBL/GenBank/DDBJ whole genome shotgun (WGS) entry which is preliminary data.</text>
</comment>
<organism evidence="2 3">
    <name type="scientific">Bradyrhizobium ottawaense</name>
    <dbReference type="NCBI Taxonomy" id="931866"/>
    <lineage>
        <taxon>Bacteria</taxon>
        <taxon>Pseudomonadati</taxon>
        <taxon>Pseudomonadota</taxon>
        <taxon>Alphaproteobacteria</taxon>
        <taxon>Hyphomicrobiales</taxon>
        <taxon>Nitrobacteraceae</taxon>
        <taxon>Bradyrhizobium</taxon>
    </lineage>
</organism>
<sequence>MRYPASEKAEIIQLVEQSHLSVSRAPHSIAGMIATAREALKRWPITGLDQTGSGIAPRRCAGSGHRPGDGVT</sequence>
<evidence type="ECO:0000313" key="3">
    <source>
        <dbReference type="Proteomes" id="UP001565369"/>
    </source>
</evidence>